<reference evidence="5" key="1">
    <citation type="submission" date="2022-11" db="UniProtKB">
        <authorList>
            <consortium name="WormBaseParasite"/>
        </authorList>
    </citation>
    <scope>IDENTIFICATION</scope>
</reference>
<feature type="domain" description="Core Histone H2A/H2B/H3" evidence="3">
    <location>
        <begin position="11"/>
        <end position="87"/>
    </location>
</feature>
<evidence type="ECO:0000256" key="1">
    <source>
        <dbReference type="ARBA" id="ARBA00006846"/>
    </source>
</evidence>
<dbReference type="GO" id="GO:0005634">
    <property type="term" value="C:nucleus"/>
    <property type="evidence" value="ECO:0007669"/>
    <property type="project" value="UniProtKB-ARBA"/>
</dbReference>
<dbReference type="PRINTS" id="PR00621">
    <property type="entry name" value="HISTONEH2B"/>
</dbReference>
<dbReference type="WBParaSite" id="PSU_v2.g1728.t1">
    <property type="protein sequence ID" value="PSU_v2.g1728.t1"/>
    <property type="gene ID" value="PSU_v2.g1728"/>
</dbReference>
<feature type="region of interest" description="Disordered" evidence="2">
    <location>
        <begin position="1"/>
        <end position="20"/>
    </location>
</feature>
<dbReference type="SMART" id="SM00427">
    <property type="entry name" value="H2B"/>
    <property type="match status" value="1"/>
</dbReference>
<keyword evidence="4" id="KW-1185">Reference proteome</keyword>
<dbReference type="InterPro" id="IPR007125">
    <property type="entry name" value="H2A/H2B/H3"/>
</dbReference>
<proteinExistence type="inferred from homology"/>
<dbReference type="GO" id="GO:0003677">
    <property type="term" value="F:DNA binding"/>
    <property type="evidence" value="ECO:0007669"/>
    <property type="project" value="InterPro"/>
</dbReference>
<sequence length="116" mass="13251">MNSKPSDANGIKKYKKKAKTSKSYGRYVKRLLKTIYPEFNLSSKAVLTIDSMINDIFERLASEAAHLCRYRKSRTLQERDFKSAVRLIYTGDLANYAVSEGAKAVEKCNTKFTNKQ</sequence>
<dbReference type="GO" id="GO:0046982">
    <property type="term" value="F:protein heterodimerization activity"/>
    <property type="evidence" value="ECO:0007669"/>
    <property type="project" value="InterPro"/>
</dbReference>
<dbReference type="GO" id="GO:0000786">
    <property type="term" value="C:nucleosome"/>
    <property type="evidence" value="ECO:0007669"/>
    <property type="project" value="InterPro"/>
</dbReference>
<evidence type="ECO:0000259" key="3">
    <source>
        <dbReference type="Pfam" id="PF00125"/>
    </source>
</evidence>
<dbReference type="Pfam" id="PF00125">
    <property type="entry name" value="Histone"/>
    <property type="match status" value="1"/>
</dbReference>
<evidence type="ECO:0000256" key="2">
    <source>
        <dbReference type="SAM" id="MobiDB-lite"/>
    </source>
</evidence>
<dbReference type="InterPro" id="IPR000558">
    <property type="entry name" value="Histone_H2B"/>
</dbReference>
<organism evidence="4 5">
    <name type="scientific">Panagrolaimus superbus</name>
    <dbReference type="NCBI Taxonomy" id="310955"/>
    <lineage>
        <taxon>Eukaryota</taxon>
        <taxon>Metazoa</taxon>
        <taxon>Ecdysozoa</taxon>
        <taxon>Nematoda</taxon>
        <taxon>Chromadorea</taxon>
        <taxon>Rhabditida</taxon>
        <taxon>Tylenchina</taxon>
        <taxon>Panagrolaimomorpha</taxon>
        <taxon>Panagrolaimoidea</taxon>
        <taxon>Panagrolaimidae</taxon>
        <taxon>Panagrolaimus</taxon>
    </lineage>
</organism>
<comment type="similarity">
    <text evidence="1">Belongs to the histone H2B family.</text>
</comment>
<name>A0A914YCX0_9BILA</name>
<dbReference type="PANTHER" id="PTHR23428">
    <property type="entry name" value="HISTONE H2B"/>
    <property type="match status" value="1"/>
</dbReference>
<evidence type="ECO:0000313" key="5">
    <source>
        <dbReference type="WBParaSite" id="PSU_v2.g1728.t1"/>
    </source>
</evidence>
<protein>
    <submittedName>
        <fullName evidence="5">Histone H2A/H2B/H3 domain-containing protein</fullName>
    </submittedName>
</protein>
<dbReference type="Proteomes" id="UP000887577">
    <property type="component" value="Unplaced"/>
</dbReference>
<dbReference type="CDD" id="cd22910">
    <property type="entry name" value="HFD_H2B"/>
    <property type="match status" value="1"/>
</dbReference>
<evidence type="ECO:0000313" key="4">
    <source>
        <dbReference type="Proteomes" id="UP000887577"/>
    </source>
</evidence>
<dbReference type="InterPro" id="IPR009072">
    <property type="entry name" value="Histone-fold"/>
</dbReference>
<dbReference type="AlphaFoldDB" id="A0A914YCX0"/>
<accession>A0A914YCX0</accession>
<dbReference type="SUPFAM" id="SSF47113">
    <property type="entry name" value="Histone-fold"/>
    <property type="match status" value="1"/>
</dbReference>
<dbReference type="GO" id="GO:0030527">
    <property type="term" value="F:structural constituent of chromatin"/>
    <property type="evidence" value="ECO:0007669"/>
    <property type="project" value="InterPro"/>
</dbReference>
<dbReference type="Gene3D" id="1.10.20.10">
    <property type="entry name" value="Histone, subunit A"/>
    <property type="match status" value="1"/>
</dbReference>
<dbReference type="FunFam" id="1.10.20.10:FF:000043">
    <property type="entry name" value="Histone H2B"/>
    <property type="match status" value="1"/>
</dbReference>